<proteinExistence type="predicted"/>
<evidence type="ECO:0000313" key="4">
    <source>
        <dbReference type="Proteomes" id="UP000319908"/>
    </source>
</evidence>
<dbReference type="AlphaFoldDB" id="A0A5C6BG34"/>
<dbReference type="Pfam" id="PF03629">
    <property type="entry name" value="SASA"/>
    <property type="match status" value="1"/>
</dbReference>
<reference evidence="3 4" key="1">
    <citation type="journal article" date="2020" name="Antonie Van Leeuwenhoek">
        <title>Rhodopirellula heiligendammensis sp. nov., Rhodopirellula pilleata sp. nov., and Rhodopirellula solitaria sp. nov. isolated from natural or artificial marine surfaces in Northern Germany and California, USA, and emended description of the genus Rhodopirellula.</title>
        <authorList>
            <person name="Kallscheuer N."/>
            <person name="Wiegand S."/>
            <person name="Jogler M."/>
            <person name="Boedeker C."/>
            <person name="Peeters S.H."/>
            <person name="Rast P."/>
            <person name="Heuer A."/>
            <person name="Jetten M.S.M."/>
            <person name="Rohde M."/>
            <person name="Jogler C."/>
        </authorList>
    </citation>
    <scope>NUCLEOTIDE SEQUENCE [LARGE SCALE GENOMIC DNA]</scope>
    <source>
        <strain evidence="3 4">Poly21</strain>
    </source>
</reference>
<dbReference type="GO" id="GO:0005975">
    <property type="term" value="P:carbohydrate metabolic process"/>
    <property type="evidence" value="ECO:0007669"/>
    <property type="project" value="TreeGrafter"/>
</dbReference>
<organism evidence="3 4">
    <name type="scientific">Allorhodopirellula heiligendammensis</name>
    <dbReference type="NCBI Taxonomy" id="2714739"/>
    <lineage>
        <taxon>Bacteria</taxon>
        <taxon>Pseudomonadati</taxon>
        <taxon>Planctomycetota</taxon>
        <taxon>Planctomycetia</taxon>
        <taxon>Pirellulales</taxon>
        <taxon>Pirellulaceae</taxon>
        <taxon>Allorhodopirellula</taxon>
    </lineage>
</organism>
<comment type="caution">
    <text evidence="3">The sequence shown here is derived from an EMBL/GenBank/DDBJ whole genome shotgun (WGS) entry which is preliminary data.</text>
</comment>
<dbReference type="InterPro" id="IPR005181">
    <property type="entry name" value="SASA"/>
</dbReference>
<dbReference type="Proteomes" id="UP000319908">
    <property type="component" value="Unassembled WGS sequence"/>
</dbReference>
<sequence>MPFPCFPFHRSLMSIAIGVVAATTATHADVRLPSVFSDHMVLQQKQEIRIWGWAEKGEAVDVRFRDAAATTQADDHGRWQVELPAMDATAQPQTLVVKGNNTIEVSDILIGEVWLCSGQSNMEWTVDRCTDAEQEIAAANYPLIRHIAIPKTSSFLPVDDVPADWKVCSPETAGRFTACGYFMARHLYQELNVPIGLVNSSWGGTRVEPWTPPVGFQQVPALENIYRSIITRTPGTDAYEQRLTAHIDATTDWVETARASMKTNALLSPSPAYPSELLPFSQHQDPTMLYNGMIHPILGFSIRGAIWYQGESNHAEGMLYLEKKKALISGWRELWKQGDFPFYYVQIAPYQYGSEDAEILPRFWEAQAAVEDEVPHTAMVVINDLATIDNIHPPAKQEVGRRLARLALKNDYGRSETVAHSPEMKSMEIDGNQVRIVFSNAAGGLKTRDGQAPTDFEVIGAGSGGFQPATATIDGDTLILTSDKVKQPVAFRFAWNKTAEPNLMGGTGLPVGAFRGGELPEFVDTLPISSDYQLVYDLDLAKLGKEIQYDVDNSNDVKAFDRVAYLLELAREDGSDQAIFVSMDAFTDDVNRIGIPTKASGAHFQQRVNSLDVFTTVDGIQTGVNMAKGNIEFWPHNYAAANDAKVPGASNSVYDFGDKPSEPVDGYGSMQVHDFGAKQTLFAINKWNAGAKADIGIGNSPGETRDWTFTGNADTYTSKRLRVYVHVQSGAQD</sequence>
<dbReference type="GO" id="GO:0001681">
    <property type="term" value="F:sialate O-acetylesterase activity"/>
    <property type="evidence" value="ECO:0007669"/>
    <property type="project" value="InterPro"/>
</dbReference>
<feature type="domain" description="Sialate O-acetylesterase" evidence="2">
    <location>
        <begin position="287"/>
        <end position="408"/>
    </location>
</feature>
<dbReference type="SUPFAM" id="SSF52266">
    <property type="entry name" value="SGNH hydrolase"/>
    <property type="match status" value="1"/>
</dbReference>
<dbReference type="PANTHER" id="PTHR22901">
    <property type="entry name" value="SIALATE O-ACETYLESTERASE"/>
    <property type="match status" value="1"/>
</dbReference>
<accession>A0A5C6BG34</accession>
<evidence type="ECO:0000313" key="3">
    <source>
        <dbReference type="EMBL" id="TWU10597.1"/>
    </source>
</evidence>
<keyword evidence="1" id="KW-0378">Hydrolase</keyword>
<gene>
    <name evidence="3" type="ORF">Poly21_45030</name>
</gene>
<protein>
    <recommendedName>
        <fullName evidence="2">Sialate O-acetylesterase domain-containing protein</fullName>
    </recommendedName>
</protein>
<dbReference type="Gene3D" id="3.40.50.1110">
    <property type="entry name" value="SGNH hydrolase"/>
    <property type="match status" value="1"/>
</dbReference>
<dbReference type="PANTHER" id="PTHR22901:SF0">
    <property type="entry name" value="SIALATE O-ACETYLESTERASE"/>
    <property type="match status" value="1"/>
</dbReference>
<evidence type="ECO:0000256" key="1">
    <source>
        <dbReference type="ARBA" id="ARBA00022801"/>
    </source>
</evidence>
<dbReference type="InterPro" id="IPR036514">
    <property type="entry name" value="SGNH_hydro_sf"/>
</dbReference>
<name>A0A5C6BG34_9BACT</name>
<evidence type="ECO:0000259" key="2">
    <source>
        <dbReference type="Pfam" id="PF03629"/>
    </source>
</evidence>
<keyword evidence="4" id="KW-1185">Reference proteome</keyword>
<dbReference type="InterPro" id="IPR039329">
    <property type="entry name" value="SIAE"/>
</dbReference>
<dbReference type="EMBL" id="SJPU01000003">
    <property type="protein sequence ID" value="TWU10597.1"/>
    <property type="molecule type" value="Genomic_DNA"/>
</dbReference>